<dbReference type="Proteomes" id="UP000037035">
    <property type="component" value="Unassembled WGS sequence"/>
</dbReference>
<dbReference type="STRING" id="27349.A0A0L6UNW4"/>
<dbReference type="EMBL" id="LAVV01009657">
    <property type="protein sequence ID" value="KNZ50221.1"/>
    <property type="molecule type" value="Genomic_DNA"/>
</dbReference>
<accession>A0A0L6UNW4</accession>
<feature type="compositionally biased region" description="Polar residues" evidence="1">
    <location>
        <begin position="139"/>
        <end position="156"/>
    </location>
</feature>
<feature type="region of interest" description="Disordered" evidence="1">
    <location>
        <begin position="99"/>
        <end position="212"/>
    </location>
</feature>
<reference evidence="2 3" key="1">
    <citation type="submission" date="2015-08" db="EMBL/GenBank/DDBJ databases">
        <title>Next Generation Sequencing and Analysis of the Genome of Puccinia sorghi L Schw, the Causal Agent of Maize Common Rust.</title>
        <authorList>
            <person name="Rochi L."/>
            <person name="Burguener G."/>
            <person name="Darino M."/>
            <person name="Turjanski A."/>
            <person name="Kreff E."/>
            <person name="Dieguez M.J."/>
            <person name="Sacco F."/>
        </authorList>
    </citation>
    <scope>NUCLEOTIDE SEQUENCE [LARGE SCALE GENOMIC DNA]</scope>
    <source>
        <strain evidence="2 3">RO10H11247</strain>
    </source>
</reference>
<evidence type="ECO:0000313" key="3">
    <source>
        <dbReference type="Proteomes" id="UP000037035"/>
    </source>
</evidence>
<comment type="caution">
    <text evidence="2">The sequence shown here is derived from an EMBL/GenBank/DDBJ whole genome shotgun (WGS) entry which is preliminary data.</text>
</comment>
<dbReference type="AlphaFoldDB" id="A0A0L6UNW4"/>
<gene>
    <name evidence="2" type="ORF">VP01_453g13</name>
</gene>
<feature type="compositionally biased region" description="Polar residues" evidence="1">
    <location>
        <begin position="99"/>
        <end position="124"/>
    </location>
</feature>
<evidence type="ECO:0000313" key="2">
    <source>
        <dbReference type="EMBL" id="KNZ50221.1"/>
    </source>
</evidence>
<feature type="compositionally biased region" description="Acidic residues" evidence="1">
    <location>
        <begin position="542"/>
        <end position="562"/>
    </location>
</feature>
<feature type="region of interest" description="Disordered" evidence="1">
    <location>
        <begin position="542"/>
        <end position="576"/>
    </location>
</feature>
<dbReference type="VEuPathDB" id="FungiDB:VP01_453g13"/>
<sequence length="576" mass="65851">MLLDSTSWYTLNLHLLNYKSSQIMQTVGNYPKLPLCQEQLANPPWLESCSFQHQPIRTPHLTHYYLTHIHSQQPNTPTFYPIKKIHINISLDNLLMNTSSEKTAPSSNPTSNQAPTFTPQQTIQHKLRSLRVQNRPKILSNQSSQKPITSQPSLSAAQLKPSPLPPATVSKSPVKTPAKKKANPCSSVVKIPSLDQKKHPNQMVTKDFPKDLKSVPPQADPEHIRIFSAYFQNINQFEKYITDSNSAALISQKDILTVKDASCQIWGPNLDKGPEILFNSECQISALISFEQIDIAGGYNFLNFNPKYKDDMLLFICANNHYVHHVLSQKYQTECNMAGKNKQSIETHNATRNHAWLQDAPVKFAVMNELPERDDELDGKMGCFSIKTLKFQSNCAIVFFFFCRGEMQFTHTVAGSVGLSHTNLRPWHNKFFRRLDLAMKSALMTSCMLVRRLPIPKFVSTFTKPPIFLPLDFYHCKWLMELPTGRQRTIPDVVFLSDPEKSLFAKNHSSHDVDERLSDCVFNKKYLDNPLDIYNIKEIVEETESDENKEDEEIEDDDEEVESEVKNLQNNKLGCH</sequence>
<protein>
    <submittedName>
        <fullName evidence="2">Uncharacterized protein</fullName>
    </submittedName>
</protein>
<keyword evidence="3" id="KW-1185">Reference proteome</keyword>
<evidence type="ECO:0000256" key="1">
    <source>
        <dbReference type="SAM" id="MobiDB-lite"/>
    </source>
</evidence>
<name>A0A0L6UNW4_9BASI</name>
<organism evidence="2 3">
    <name type="scientific">Puccinia sorghi</name>
    <dbReference type="NCBI Taxonomy" id="27349"/>
    <lineage>
        <taxon>Eukaryota</taxon>
        <taxon>Fungi</taxon>
        <taxon>Dikarya</taxon>
        <taxon>Basidiomycota</taxon>
        <taxon>Pucciniomycotina</taxon>
        <taxon>Pucciniomycetes</taxon>
        <taxon>Pucciniales</taxon>
        <taxon>Pucciniaceae</taxon>
        <taxon>Puccinia</taxon>
    </lineage>
</organism>
<proteinExistence type="predicted"/>